<dbReference type="CDD" id="cd00067">
    <property type="entry name" value="GAL4"/>
    <property type="match status" value="1"/>
</dbReference>
<dbReference type="GO" id="GO:0003677">
    <property type="term" value="F:DNA binding"/>
    <property type="evidence" value="ECO:0007669"/>
    <property type="project" value="InterPro"/>
</dbReference>
<evidence type="ECO:0000256" key="1">
    <source>
        <dbReference type="ARBA" id="ARBA00022723"/>
    </source>
</evidence>
<dbReference type="PROSITE" id="PS00463">
    <property type="entry name" value="ZN2_CY6_FUNGAL_1"/>
    <property type="match status" value="1"/>
</dbReference>
<evidence type="ECO:0000256" key="3">
    <source>
        <dbReference type="SAM" id="MobiDB-lite"/>
    </source>
</evidence>
<dbReference type="PANTHER" id="PTHR46910:SF38">
    <property type="entry name" value="ZN(2)-C6 FUNGAL-TYPE DOMAIN-CONTAINING PROTEIN"/>
    <property type="match status" value="1"/>
</dbReference>
<dbReference type="Proteomes" id="UP001215280">
    <property type="component" value="Unassembled WGS sequence"/>
</dbReference>
<keyword evidence="6" id="KW-1185">Reference proteome</keyword>
<dbReference type="InterPro" id="IPR007219">
    <property type="entry name" value="XnlR_reg_dom"/>
</dbReference>
<dbReference type="PANTHER" id="PTHR46910">
    <property type="entry name" value="TRANSCRIPTION FACTOR PDR1"/>
    <property type="match status" value="1"/>
</dbReference>
<dbReference type="GO" id="GO:0000981">
    <property type="term" value="F:DNA-binding transcription factor activity, RNA polymerase II-specific"/>
    <property type="evidence" value="ECO:0007669"/>
    <property type="project" value="InterPro"/>
</dbReference>
<feature type="domain" description="Zn(2)-C6 fungal-type" evidence="4">
    <location>
        <begin position="23"/>
        <end position="56"/>
    </location>
</feature>
<dbReference type="Pfam" id="PF00172">
    <property type="entry name" value="Zn_clus"/>
    <property type="match status" value="1"/>
</dbReference>
<name>A0AAD7IW38_9AGAR</name>
<feature type="compositionally biased region" description="Polar residues" evidence="3">
    <location>
        <begin position="753"/>
        <end position="763"/>
    </location>
</feature>
<evidence type="ECO:0000313" key="5">
    <source>
        <dbReference type="EMBL" id="KAJ7749827.1"/>
    </source>
</evidence>
<protein>
    <submittedName>
        <fullName evidence="5">Fungal-specific transcription factor domain-containing protein</fullName>
    </submittedName>
</protein>
<dbReference type="SMART" id="SM00906">
    <property type="entry name" value="Fungal_trans"/>
    <property type="match status" value="1"/>
</dbReference>
<evidence type="ECO:0000313" key="6">
    <source>
        <dbReference type="Proteomes" id="UP001215280"/>
    </source>
</evidence>
<proteinExistence type="predicted"/>
<dbReference type="PROSITE" id="PS50048">
    <property type="entry name" value="ZN2_CY6_FUNGAL_2"/>
    <property type="match status" value="1"/>
</dbReference>
<sequence>MSSNDEEYGHDFHRGKKRRIQRACDVCRRRKSRCDGSQMPGDKCSTCIDADLDCTYLEAATKRVPVRTNYVESLETRLEHAEALIRHLRTELATAHFNLTSSSRAAGAGSPPTHNSPASTSSNNDAGSAPEAPLPTGITGATLEVMRTALRSLTGPPPPPNAEDLLHLEIARKLEKLAIGKPKRHFIGKSSGAALVKAAIDLKADVRRVERRAGSEDSPNPGGRAYREAQSPDGTAYWGNGAPNGANGHGNGHGQRQGSGGGERDDEAGAGSDSESEDGEVPPPWTSRRMKFWTFKPWENTAPRTVAYSFPPPDLAADLTELYFTHVNAFIPLLHRPTFERSVRDGLHLEDDSFAAILLLVCAVASRWSDDPRVSAPGGHEGVGKPSGGVNPDSLACGWGWFDQVPLVGRHLFGQATLYDLQYYCLAVQFLEGSSAPQACWTLIGVGIRLAQDVGAHRRTPDHDSPSVERELWKRAFWVLVYMDRAQSAATGRACAIQYDDFDLDFPLECDDEYWEHPTRPFQQPTGVPSRVAFFNSLLRLNNILAFSLKILYPLNKVKVAFSISEHWEEHVVAELDSALNRWRDEVPAHLRWDPLRANSLFFDQSVALHSAYYHLQILIHRPFIPMVRKSAPTALPSLAICTSAARACANMVDIQRRRKGKVPVVFNLPAVFTSGLVLLLNVWSGKRTGLVPDPSREIANVNKCMEVVRLCEDRWQSAGLLWDILSELASVGRLPLPNPNAHVMTVNDCDHSQQSQRISASTKHPPPLPRGTRYPSCHFESMPPEDTSRIMLGSRGLRQTFDRPISDAQFRAPYAQPQPASFAGEIGMGVSGGGLGIAPMEPSAFAPNPPPNTWFPPEDPFANMVVNPGQATRELDDMMSLIDSDTIAMWTNAPTGFEVDDWGNYFSNFSEITQGQPIAHSGMGMNGHGH</sequence>
<dbReference type="InterPro" id="IPR001138">
    <property type="entry name" value="Zn2Cys6_DnaBD"/>
</dbReference>
<feature type="compositionally biased region" description="Acidic residues" evidence="3">
    <location>
        <begin position="264"/>
        <end position="280"/>
    </location>
</feature>
<evidence type="ECO:0000259" key="4">
    <source>
        <dbReference type="PROSITE" id="PS50048"/>
    </source>
</evidence>
<feature type="compositionally biased region" description="Polar residues" evidence="3">
    <location>
        <begin position="112"/>
        <end position="126"/>
    </location>
</feature>
<keyword evidence="2" id="KW-0539">Nucleus</keyword>
<dbReference type="GO" id="GO:0008270">
    <property type="term" value="F:zinc ion binding"/>
    <property type="evidence" value="ECO:0007669"/>
    <property type="project" value="InterPro"/>
</dbReference>
<feature type="region of interest" description="Disordered" evidence="3">
    <location>
        <begin position="210"/>
        <end position="286"/>
    </location>
</feature>
<keyword evidence="1" id="KW-0479">Metal-binding</keyword>
<dbReference type="CDD" id="cd12148">
    <property type="entry name" value="fungal_TF_MHR"/>
    <property type="match status" value="1"/>
</dbReference>
<organism evidence="5 6">
    <name type="scientific">Mycena maculata</name>
    <dbReference type="NCBI Taxonomy" id="230809"/>
    <lineage>
        <taxon>Eukaryota</taxon>
        <taxon>Fungi</taxon>
        <taxon>Dikarya</taxon>
        <taxon>Basidiomycota</taxon>
        <taxon>Agaricomycotina</taxon>
        <taxon>Agaricomycetes</taxon>
        <taxon>Agaricomycetidae</taxon>
        <taxon>Agaricales</taxon>
        <taxon>Marasmiineae</taxon>
        <taxon>Mycenaceae</taxon>
        <taxon>Mycena</taxon>
    </lineage>
</organism>
<comment type="caution">
    <text evidence="5">The sequence shown here is derived from an EMBL/GenBank/DDBJ whole genome shotgun (WGS) entry which is preliminary data.</text>
</comment>
<dbReference type="SUPFAM" id="SSF57701">
    <property type="entry name" value="Zn2/Cys6 DNA-binding domain"/>
    <property type="match status" value="1"/>
</dbReference>
<accession>A0AAD7IW38</accession>
<dbReference type="Gene3D" id="4.10.240.10">
    <property type="entry name" value="Zn(2)-C6 fungal-type DNA-binding domain"/>
    <property type="match status" value="1"/>
</dbReference>
<gene>
    <name evidence="5" type="ORF">DFH07DRAFT_961612</name>
</gene>
<feature type="region of interest" description="Disordered" evidence="3">
    <location>
        <begin position="753"/>
        <end position="773"/>
    </location>
</feature>
<feature type="region of interest" description="Disordered" evidence="3">
    <location>
        <begin position="103"/>
        <end position="137"/>
    </location>
</feature>
<reference evidence="5" key="1">
    <citation type="submission" date="2023-03" db="EMBL/GenBank/DDBJ databases">
        <title>Massive genome expansion in bonnet fungi (Mycena s.s.) driven by repeated elements and novel gene families across ecological guilds.</title>
        <authorList>
            <consortium name="Lawrence Berkeley National Laboratory"/>
            <person name="Harder C.B."/>
            <person name="Miyauchi S."/>
            <person name="Viragh M."/>
            <person name="Kuo A."/>
            <person name="Thoen E."/>
            <person name="Andreopoulos B."/>
            <person name="Lu D."/>
            <person name="Skrede I."/>
            <person name="Drula E."/>
            <person name="Henrissat B."/>
            <person name="Morin E."/>
            <person name="Kohler A."/>
            <person name="Barry K."/>
            <person name="LaButti K."/>
            <person name="Morin E."/>
            <person name="Salamov A."/>
            <person name="Lipzen A."/>
            <person name="Mereny Z."/>
            <person name="Hegedus B."/>
            <person name="Baldrian P."/>
            <person name="Stursova M."/>
            <person name="Weitz H."/>
            <person name="Taylor A."/>
            <person name="Grigoriev I.V."/>
            <person name="Nagy L.G."/>
            <person name="Martin F."/>
            <person name="Kauserud H."/>
        </authorList>
    </citation>
    <scope>NUCLEOTIDE SEQUENCE</scope>
    <source>
        <strain evidence="5">CBHHK188m</strain>
    </source>
</reference>
<dbReference type="EMBL" id="JARJLG010000084">
    <property type="protein sequence ID" value="KAJ7749827.1"/>
    <property type="molecule type" value="Genomic_DNA"/>
</dbReference>
<dbReference type="GO" id="GO:0006351">
    <property type="term" value="P:DNA-templated transcription"/>
    <property type="evidence" value="ECO:0007669"/>
    <property type="project" value="InterPro"/>
</dbReference>
<dbReference type="InterPro" id="IPR036864">
    <property type="entry name" value="Zn2-C6_fun-type_DNA-bd_sf"/>
</dbReference>
<dbReference type="Pfam" id="PF04082">
    <property type="entry name" value="Fungal_trans"/>
    <property type="match status" value="1"/>
</dbReference>
<dbReference type="AlphaFoldDB" id="A0AAD7IW38"/>
<dbReference type="SMART" id="SM00066">
    <property type="entry name" value="GAL4"/>
    <property type="match status" value="1"/>
</dbReference>
<feature type="compositionally biased region" description="Gly residues" evidence="3">
    <location>
        <begin position="247"/>
        <end position="261"/>
    </location>
</feature>
<evidence type="ECO:0000256" key="2">
    <source>
        <dbReference type="ARBA" id="ARBA00023242"/>
    </source>
</evidence>
<dbReference type="InterPro" id="IPR050987">
    <property type="entry name" value="AtrR-like"/>
</dbReference>